<evidence type="ECO:0000313" key="4">
    <source>
        <dbReference type="EMBL" id="RKN24713.1"/>
    </source>
</evidence>
<evidence type="ECO:0000259" key="1">
    <source>
        <dbReference type="Pfam" id="PF04738"/>
    </source>
</evidence>
<evidence type="ECO:0000313" key="5">
    <source>
        <dbReference type="Proteomes" id="UP000268652"/>
    </source>
</evidence>
<evidence type="ECO:0000313" key="3">
    <source>
        <dbReference type="EMBL" id="RKN10454.1"/>
    </source>
</evidence>
<evidence type="ECO:0000259" key="2">
    <source>
        <dbReference type="Pfam" id="PF14028"/>
    </source>
</evidence>
<feature type="domain" description="Thiopeptide-type bacteriocin biosynthesis" evidence="2">
    <location>
        <begin position="708"/>
        <end position="945"/>
    </location>
</feature>
<accession>A0A3A9WLV9</accession>
<feature type="domain" description="Lantibiotic dehydratase N-terminal" evidence="1">
    <location>
        <begin position="33"/>
        <end position="638"/>
    </location>
</feature>
<gene>
    <name evidence="4" type="ORF">D7318_09615</name>
    <name evidence="3" type="ORF">D7319_08440</name>
</gene>
<proteinExistence type="predicted"/>
<sequence>MVQSVFVHHPVAMARIPLRPAEPGQAENTAGLLAEGVFLASRSTSQAADASPAGARLMATWRAYDIRSRTRTTPHGVFSGVAPAAFCGHVTTLRLGDQHRAVTTPSPEWLAAVTDRLLDDEKLLPRLTLTANNLVVRRGDRLEAEHPALNGGVAQRSSIRATPVSLWMLETCRRGMPGKEVLAGLAERHPAAGTARIADAARQMIRTGFLHTDLLPAHLRDDPLGHLLERLPESAPLRSALAFLRDVLIRADALRPGAPQRLELLRSARRAADEIVAVERSLTADTLADATLAVPHTIGAQAARAASLLWRIGQLGTPLADYHERFVRAYGHHRMVPLLDVIDPVTGIGPPDDTDDIGARRDLDPRRAELLTRLHAEATVRGQAEIDLDDDLVQRLAHSDGASPPRTAEIHIRLLRHGGDLRVAVCDMGSQDAGSAAGRFARWLPRLAPPTTGPDGPIVAEIVCRPQSGPPAALTVETGFASHRIPLGVPERDGDLAPDDLMVTTTGQHLAIWSARHQRVVVPVLFSRIARDLLPPAAHLLRLTGHSGTRPWHPWSWGSAAHAPFTPRVRYKNVLLAPARWRLPEELATAASRRPAWDKALTTWHTAATPPPPDLVVVQESDRHLPLDLRRNEDRELLRRSVCRGARTVAEPFGGIVADDAIIEGPGGRHVAELVVGLSRRDHSFAPHPDARATPRRPGTVHLPGGPWLSAALPVAAPHQDTVLRQLPAVLAPAAGHIRRLFWLRYHTSALGDHLRIRVHGDPRALTARVLPLLTDWCTALADQRLASGLVLEPYEPETERYGGPRAIGAAEEVFAADSAFAAWCLALTASMDDRLVVAAVSAADIVRTLTDQAHQALRGAALPTPDRRTRDAIRPRLRARCASLIPEPLTDAWNARHEGLITFGSALRGPGLSALCASDFVHMHCNRLIGPDPGRERVARSLASDFLHVHGHRR</sequence>
<dbReference type="RefSeq" id="WP_120696476.1">
    <property type="nucleotide sequence ID" value="NZ_RBDX01000005.1"/>
</dbReference>
<comment type="caution">
    <text evidence="3">The sequence shown here is derived from an EMBL/GenBank/DDBJ whole genome shotgun (WGS) entry which is preliminary data.</text>
</comment>
<dbReference type="EMBL" id="RBDX01000005">
    <property type="protein sequence ID" value="RKN10454.1"/>
    <property type="molecule type" value="Genomic_DNA"/>
</dbReference>
<organism evidence="3 6">
    <name type="scientific">Streptomyces radicis</name>
    <dbReference type="NCBI Taxonomy" id="1750517"/>
    <lineage>
        <taxon>Bacteria</taxon>
        <taxon>Bacillati</taxon>
        <taxon>Actinomycetota</taxon>
        <taxon>Actinomycetes</taxon>
        <taxon>Kitasatosporales</taxon>
        <taxon>Streptomycetaceae</taxon>
        <taxon>Streptomyces</taxon>
    </lineage>
</organism>
<keyword evidence="5" id="KW-1185">Reference proteome</keyword>
<dbReference type="Pfam" id="PF14028">
    <property type="entry name" value="Lant_dehydr_C"/>
    <property type="match status" value="1"/>
</dbReference>
<dbReference type="EMBL" id="RBDY01000005">
    <property type="protein sequence ID" value="RKN24713.1"/>
    <property type="molecule type" value="Genomic_DNA"/>
</dbReference>
<dbReference type="AlphaFoldDB" id="A0A3A9WLV9"/>
<dbReference type="Proteomes" id="UP000275024">
    <property type="component" value="Unassembled WGS sequence"/>
</dbReference>
<dbReference type="OrthoDB" id="1273722at2"/>
<dbReference type="Pfam" id="PF04738">
    <property type="entry name" value="Lant_dehydr_N"/>
    <property type="match status" value="1"/>
</dbReference>
<protein>
    <submittedName>
        <fullName evidence="3">Lantibiotic dehydratase</fullName>
    </submittedName>
</protein>
<dbReference type="InterPro" id="IPR006827">
    <property type="entry name" value="Lant_deHydtase_N"/>
</dbReference>
<dbReference type="InterPro" id="IPR023809">
    <property type="entry name" value="Thiopep_bacteriocin_synth_dom"/>
</dbReference>
<reference evidence="5 6" key="1">
    <citation type="submission" date="2018-09" db="EMBL/GenBank/DDBJ databases">
        <title>Streptomyces sp. nov. DS1-2, an endophytic actinomycete isolated from roots of Dendrobium scabrilingue.</title>
        <authorList>
            <person name="Kuncharoen N."/>
            <person name="Kudo T."/>
            <person name="Ohkuma M."/>
            <person name="Yuki M."/>
            <person name="Tanasupawat S."/>
        </authorList>
    </citation>
    <scope>NUCLEOTIDE SEQUENCE [LARGE SCALE GENOMIC DNA]</scope>
    <source>
        <strain evidence="3 6">AZ1-7</strain>
        <strain evidence="4 5">DS1-2</strain>
    </source>
</reference>
<dbReference type="Proteomes" id="UP000268652">
    <property type="component" value="Unassembled WGS sequence"/>
</dbReference>
<name>A0A3A9WLV9_9ACTN</name>
<evidence type="ECO:0000313" key="6">
    <source>
        <dbReference type="Proteomes" id="UP000275024"/>
    </source>
</evidence>
<dbReference type="NCBIfam" id="TIGR03891">
    <property type="entry name" value="thiopep_ocin"/>
    <property type="match status" value="1"/>
</dbReference>